<dbReference type="InterPro" id="IPR000055">
    <property type="entry name" value="Restrct_endonuc_typeI_TRD"/>
</dbReference>
<keyword evidence="5" id="KW-0540">Nuclease</keyword>
<name>A0ABS1EJI9_9CLOT</name>
<dbReference type="PANTHER" id="PTHR30408">
    <property type="entry name" value="TYPE-1 RESTRICTION ENZYME ECOKI SPECIFICITY PROTEIN"/>
    <property type="match status" value="1"/>
</dbReference>
<organism evidence="5 6">
    <name type="scientific">Clostridium yunnanense</name>
    <dbReference type="NCBI Taxonomy" id="2800325"/>
    <lineage>
        <taxon>Bacteria</taxon>
        <taxon>Bacillati</taxon>
        <taxon>Bacillota</taxon>
        <taxon>Clostridia</taxon>
        <taxon>Eubacteriales</taxon>
        <taxon>Clostridiaceae</taxon>
        <taxon>Clostridium</taxon>
    </lineage>
</organism>
<protein>
    <submittedName>
        <fullName evidence="5">Restriction endonuclease subunit S</fullName>
    </submittedName>
</protein>
<dbReference type="SUPFAM" id="SSF116734">
    <property type="entry name" value="DNA methylase specificity domain"/>
    <property type="match status" value="2"/>
</dbReference>
<proteinExistence type="inferred from homology"/>
<dbReference type="EMBL" id="JAENHN010000007">
    <property type="protein sequence ID" value="MBK1809525.1"/>
    <property type="molecule type" value="Genomic_DNA"/>
</dbReference>
<keyword evidence="2" id="KW-0680">Restriction system</keyword>
<dbReference type="PANTHER" id="PTHR30408:SF12">
    <property type="entry name" value="TYPE I RESTRICTION ENZYME MJAVIII SPECIFICITY SUBUNIT"/>
    <property type="match status" value="1"/>
</dbReference>
<dbReference type="InterPro" id="IPR044946">
    <property type="entry name" value="Restrct_endonuc_typeI_TRD_sf"/>
</dbReference>
<accession>A0ABS1EJI9</accession>
<evidence type="ECO:0000256" key="2">
    <source>
        <dbReference type="ARBA" id="ARBA00022747"/>
    </source>
</evidence>
<evidence type="ECO:0000313" key="5">
    <source>
        <dbReference type="EMBL" id="MBK1809525.1"/>
    </source>
</evidence>
<dbReference type="RefSeq" id="WP_200266071.1">
    <property type="nucleotide sequence ID" value="NZ_JAENHN010000007.1"/>
</dbReference>
<comment type="similarity">
    <text evidence="1">Belongs to the type-I restriction system S methylase family.</text>
</comment>
<keyword evidence="5" id="KW-0255">Endonuclease</keyword>
<keyword evidence="5" id="KW-0378">Hydrolase</keyword>
<dbReference type="Gene3D" id="3.90.220.20">
    <property type="entry name" value="DNA methylase specificity domains"/>
    <property type="match status" value="2"/>
</dbReference>
<dbReference type="GO" id="GO:0004519">
    <property type="term" value="F:endonuclease activity"/>
    <property type="evidence" value="ECO:0007669"/>
    <property type="project" value="UniProtKB-KW"/>
</dbReference>
<evidence type="ECO:0000259" key="4">
    <source>
        <dbReference type="Pfam" id="PF01420"/>
    </source>
</evidence>
<dbReference type="Gene3D" id="1.10.287.1120">
    <property type="entry name" value="Bipartite methylase S protein"/>
    <property type="match status" value="1"/>
</dbReference>
<feature type="domain" description="Type I restriction modification DNA specificity" evidence="4">
    <location>
        <begin position="101"/>
        <end position="188"/>
    </location>
</feature>
<feature type="domain" description="Type I restriction modification DNA specificity" evidence="4">
    <location>
        <begin position="224"/>
        <end position="402"/>
    </location>
</feature>
<evidence type="ECO:0000313" key="6">
    <source>
        <dbReference type="Proteomes" id="UP000596739"/>
    </source>
</evidence>
<sequence length="424" mass="48360">MTRKMKDSGIEWIGEIPEDWEVHPNKRVMKKEKSICEKYEGENVLSLTMNGVIVRDLENPSGKMPLTFDGYQYVKRNNLLMCLFDIDVTPRCVGVIKNDGVTSPAYSQFTLNTNADINYYYYYYLNLDYTKELLHLAKNLRHSLTESQLGEISVPVPTLYEQKCIADYLDNKCTKIDETIEKQKQVIEKLREYRQSVITEAVTKGLNPNVPMKDSGVEWIGEIPEHWNTCKVKNVCKNITDGAHISPDTENGKYDFISVVNLNKGVLDFSNCLKTSEESYIGMVRSGCKPQINDVLISKDGTVGKSLVIDFDRDFVVASSFVILTPSEVINPYFLNYLLQSNCVQEQLNSYMKGTGLKRVSVANNGKLTIVNTDISEQLEIISYLDRKCTVIDNSIQQKEEIIQKLTEYKKSLIYECVTGKREV</sequence>
<reference evidence="6" key="1">
    <citation type="submission" date="2021-01" db="EMBL/GenBank/DDBJ databases">
        <title>Genome public.</title>
        <authorList>
            <person name="Liu C."/>
            <person name="Sun Q."/>
        </authorList>
    </citation>
    <scope>NUCLEOTIDE SEQUENCE [LARGE SCALE GENOMIC DNA]</scope>
    <source>
        <strain evidence="6">YIM B02505</strain>
    </source>
</reference>
<dbReference type="Pfam" id="PF01420">
    <property type="entry name" value="Methylase_S"/>
    <property type="match status" value="2"/>
</dbReference>
<comment type="caution">
    <text evidence="5">The sequence shown here is derived from an EMBL/GenBank/DDBJ whole genome shotgun (WGS) entry which is preliminary data.</text>
</comment>
<evidence type="ECO:0000256" key="3">
    <source>
        <dbReference type="ARBA" id="ARBA00023125"/>
    </source>
</evidence>
<dbReference type="InterPro" id="IPR052021">
    <property type="entry name" value="Type-I_RS_S_subunit"/>
</dbReference>
<gene>
    <name evidence="5" type="ORF">JHL18_02550</name>
</gene>
<dbReference type="Proteomes" id="UP000596739">
    <property type="component" value="Unassembled WGS sequence"/>
</dbReference>
<keyword evidence="3" id="KW-0238">DNA-binding</keyword>
<keyword evidence="6" id="KW-1185">Reference proteome</keyword>
<evidence type="ECO:0000256" key="1">
    <source>
        <dbReference type="ARBA" id="ARBA00010923"/>
    </source>
</evidence>